<reference evidence="9 11" key="1">
    <citation type="journal article" date="2012" name="Nature">
        <title>Algal genomes reveal evolutionary mosaicism and the fate of nucleomorphs.</title>
        <authorList>
            <consortium name="DOE Joint Genome Institute"/>
            <person name="Curtis B.A."/>
            <person name="Tanifuji G."/>
            <person name="Burki F."/>
            <person name="Gruber A."/>
            <person name="Irimia M."/>
            <person name="Maruyama S."/>
            <person name="Arias M.C."/>
            <person name="Ball S.G."/>
            <person name="Gile G.H."/>
            <person name="Hirakawa Y."/>
            <person name="Hopkins J.F."/>
            <person name="Kuo A."/>
            <person name="Rensing S.A."/>
            <person name="Schmutz J."/>
            <person name="Symeonidi A."/>
            <person name="Elias M."/>
            <person name="Eveleigh R.J."/>
            <person name="Herman E.K."/>
            <person name="Klute M.J."/>
            <person name="Nakayama T."/>
            <person name="Obornik M."/>
            <person name="Reyes-Prieto A."/>
            <person name="Armbrust E.V."/>
            <person name="Aves S.J."/>
            <person name="Beiko R.G."/>
            <person name="Coutinho P."/>
            <person name="Dacks J.B."/>
            <person name="Durnford D.G."/>
            <person name="Fast N.M."/>
            <person name="Green B.R."/>
            <person name="Grisdale C.J."/>
            <person name="Hempel F."/>
            <person name="Henrissat B."/>
            <person name="Hoppner M.P."/>
            <person name="Ishida K."/>
            <person name="Kim E."/>
            <person name="Koreny L."/>
            <person name="Kroth P.G."/>
            <person name="Liu Y."/>
            <person name="Malik S.B."/>
            <person name="Maier U.G."/>
            <person name="McRose D."/>
            <person name="Mock T."/>
            <person name="Neilson J.A."/>
            <person name="Onodera N.T."/>
            <person name="Poole A.M."/>
            <person name="Pritham E.J."/>
            <person name="Richards T.A."/>
            <person name="Rocap G."/>
            <person name="Roy S.W."/>
            <person name="Sarai C."/>
            <person name="Schaack S."/>
            <person name="Shirato S."/>
            <person name="Slamovits C.H."/>
            <person name="Spencer D.F."/>
            <person name="Suzuki S."/>
            <person name="Worden A.Z."/>
            <person name="Zauner S."/>
            <person name="Barry K."/>
            <person name="Bell C."/>
            <person name="Bharti A.K."/>
            <person name="Crow J.A."/>
            <person name="Grimwood J."/>
            <person name="Kramer R."/>
            <person name="Lindquist E."/>
            <person name="Lucas S."/>
            <person name="Salamov A."/>
            <person name="McFadden G.I."/>
            <person name="Lane C.E."/>
            <person name="Keeling P.J."/>
            <person name="Gray M.W."/>
            <person name="Grigoriev I.V."/>
            <person name="Archibald J.M."/>
        </authorList>
    </citation>
    <scope>NUCLEOTIDE SEQUENCE</scope>
    <source>
        <strain evidence="9 11">CCMP2712</strain>
    </source>
</reference>
<reference evidence="11" key="2">
    <citation type="submission" date="2012-11" db="EMBL/GenBank/DDBJ databases">
        <authorList>
            <person name="Kuo A."/>
            <person name="Curtis B.A."/>
            <person name="Tanifuji G."/>
            <person name="Burki F."/>
            <person name="Gruber A."/>
            <person name="Irimia M."/>
            <person name="Maruyama S."/>
            <person name="Arias M.C."/>
            <person name="Ball S.G."/>
            <person name="Gile G.H."/>
            <person name="Hirakawa Y."/>
            <person name="Hopkins J.F."/>
            <person name="Rensing S.A."/>
            <person name="Schmutz J."/>
            <person name="Symeonidi A."/>
            <person name="Elias M."/>
            <person name="Eveleigh R.J."/>
            <person name="Herman E.K."/>
            <person name="Klute M.J."/>
            <person name="Nakayama T."/>
            <person name="Obornik M."/>
            <person name="Reyes-Prieto A."/>
            <person name="Armbrust E.V."/>
            <person name="Aves S.J."/>
            <person name="Beiko R.G."/>
            <person name="Coutinho P."/>
            <person name="Dacks J.B."/>
            <person name="Durnford D.G."/>
            <person name="Fast N.M."/>
            <person name="Green B.R."/>
            <person name="Grisdale C."/>
            <person name="Hempe F."/>
            <person name="Henrissat B."/>
            <person name="Hoppner M.P."/>
            <person name="Ishida K.-I."/>
            <person name="Kim E."/>
            <person name="Koreny L."/>
            <person name="Kroth P.G."/>
            <person name="Liu Y."/>
            <person name="Malik S.-B."/>
            <person name="Maier U.G."/>
            <person name="McRose D."/>
            <person name="Mock T."/>
            <person name="Neilson J.A."/>
            <person name="Onodera N.T."/>
            <person name="Poole A.M."/>
            <person name="Pritham E.J."/>
            <person name="Richards T.A."/>
            <person name="Rocap G."/>
            <person name="Roy S.W."/>
            <person name="Sarai C."/>
            <person name="Schaack S."/>
            <person name="Shirato S."/>
            <person name="Slamovits C.H."/>
            <person name="Spencer D.F."/>
            <person name="Suzuki S."/>
            <person name="Worden A.Z."/>
            <person name="Zauner S."/>
            <person name="Barry K."/>
            <person name="Bell C."/>
            <person name="Bharti A.K."/>
            <person name="Crow J.A."/>
            <person name="Grimwood J."/>
            <person name="Kramer R."/>
            <person name="Lindquist E."/>
            <person name="Lucas S."/>
            <person name="Salamov A."/>
            <person name="McFadden G.I."/>
            <person name="Lane C.E."/>
            <person name="Keeling P.J."/>
            <person name="Gray M.W."/>
            <person name="Grigoriev I.V."/>
            <person name="Archibald J.M."/>
        </authorList>
    </citation>
    <scope>NUCLEOTIDE SEQUENCE</scope>
    <source>
        <strain evidence="11">CCMP2712</strain>
    </source>
</reference>
<organism evidence="9">
    <name type="scientific">Guillardia theta (strain CCMP2712)</name>
    <name type="common">Cryptophyte</name>
    <dbReference type="NCBI Taxonomy" id="905079"/>
    <lineage>
        <taxon>Eukaryota</taxon>
        <taxon>Cryptophyceae</taxon>
        <taxon>Pyrenomonadales</taxon>
        <taxon>Geminigeraceae</taxon>
        <taxon>Guillardia</taxon>
    </lineage>
</organism>
<evidence type="ECO:0000259" key="7">
    <source>
        <dbReference type="PROSITE" id="PS50003"/>
    </source>
</evidence>
<feature type="transmembrane region" description="Helical" evidence="6">
    <location>
        <begin position="304"/>
        <end position="323"/>
    </location>
</feature>
<comment type="subcellular location">
    <subcellularLocation>
        <location evidence="1">Membrane</location>
        <topology evidence="1">Multi-pass membrane protein</topology>
    </subcellularLocation>
</comment>
<feature type="region of interest" description="Disordered" evidence="5">
    <location>
        <begin position="11"/>
        <end position="43"/>
    </location>
</feature>
<dbReference type="PaxDb" id="55529-EKX34684"/>
<evidence type="ECO:0000256" key="5">
    <source>
        <dbReference type="SAM" id="MobiDB-lite"/>
    </source>
</evidence>
<dbReference type="GO" id="GO:0005509">
    <property type="term" value="F:calcium ion binding"/>
    <property type="evidence" value="ECO:0007669"/>
    <property type="project" value="InterPro"/>
</dbReference>
<evidence type="ECO:0000256" key="3">
    <source>
        <dbReference type="ARBA" id="ARBA00022989"/>
    </source>
</evidence>
<proteinExistence type="predicted"/>
<dbReference type="CDD" id="cd00821">
    <property type="entry name" value="PH"/>
    <property type="match status" value="1"/>
</dbReference>
<dbReference type="GeneID" id="17291411"/>
<dbReference type="Gene3D" id="2.30.29.30">
    <property type="entry name" value="Pleckstrin-homology domain (PH domain)/Phosphotyrosine-binding domain (PTB)"/>
    <property type="match status" value="1"/>
</dbReference>
<dbReference type="InterPro" id="IPR043203">
    <property type="entry name" value="VGCC_Ca_Na"/>
</dbReference>
<dbReference type="KEGG" id="gtt:GUITHDRAFT_147007"/>
<evidence type="ECO:0000256" key="4">
    <source>
        <dbReference type="ARBA" id="ARBA00023136"/>
    </source>
</evidence>
<evidence type="ECO:0000256" key="1">
    <source>
        <dbReference type="ARBA" id="ARBA00004141"/>
    </source>
</evidence>
<evidence type="ECO:0008006" key="12">
    <source>
        <dbReference type="Google" id="ProtNLM"/>
    </source>
</evidence>
<sequence length="682" mass="76198">MALPVVAMSARHGAGGGRDPFSSGPRRMPKSHSKQGKGSGLSSLTSSLYEADGDWGYIPDGEEVAMAGFLEKESVDMTWSRRYVCVCKTRIFFAKEAESPVIDSIPLSEISHVSLNDEGNELDFRERKEEREEGATNDWKHPHFFEKFVKMSSSSLNLNNAIENVRIFHVHTTPGGFNSGRTYILRASSPDACRSWILAIEEARMKELKRINSMYGTLARMRFQCKEIYESDTVQFSVGFIIFLNFLCSVINYELLPQPGSHLDNLFNIFEIVFLSIFSVELALNMFAHWFFPFVTDGWNIFDFIVVVISILSQVIENLPGVIRLIKKMQSLRVIINSLTSAIIPVSNAFCVLLLFSALYSVGEVMAVIFFGGYEHLQDQFGTFTMFQIATGDGWITDIVRPLNTGDLKHDFPINFFFISFYLIAGIVMLNIVVAVLLDEFVQATSEMKAKSGSQAHQILDANGNGEVSFQELSEGLKKISSSTHETPVHLSPDDYHTITMGPDGTFCQANGCLSSERFEKMIRYHLFLYVQRQLAVGILQESKSKTLSSSAAALFGIKLLMLQSNSASGKSAAQEMGRHEGEEEARETSSSSSHSEILTRLSTIEKHVDLLLSQTNGDKSEGLDSSFDVIKRLHFFNHPNSLSNRKRSDASERSTQDECATPEDKSRSIYSWISAAVLPRT</sequence>
<dbReference type="eggNOG" id="KOG2301">
    <property type="taxonomic scope" value="Eukaryota"/>
</dbReference>
<dbReference type="Pfam" id="PF00520">
    <property type="entry name" value="Ion_trans"/>
    <property type="match status" value="1"/>
</dbReference>
<dbReference type="PROSITE" id="PS50003">
    <property type="entry name" value="PH_DOMAIN"/>
    <property type="match status" value="1"/>
</dbReference>
<dbReference type="InterPro" id="IPR011993">
    <property type="entry name" value="PH-like_dom_sf"/>
</dbReference>
<dbReference type="OrthoDB" id="416585at2759"/>
<dbReference type="InterPro" id="IPR001849">
    <property type="entry name" value="PH_domain"/>
</dbReference>
<gene>
    <name evidence="9" type="ORF">GUITHDRAFT_147007</name>
</gene>
<feature type="domain" description="EF-hand" evidence="8">
    <location>
        <begin position="458"/>
        <end position="483"/>
    </location>
</feature>
<dbReference type="Gene3D" id="1.20.120.350">
    <property type="entry name" value="Voltage-gated potassium channels. Chain C"/>
    <property type="match status" value="1"/>
</dbReference>
<accession>L1IFJ5</accession>
<dbReference type="HOGENOM" id="CLU_409656_0_0_1"/>
<evidence type="ECO:0000259" key="8">
    <source>
        <dbReference type="PROSITE" id="PS50222"/>
    </source>
</evidence>
<feature type="region of interest" description="Disordered" evidence="5">
    <location>
        <begin position="571"/>
        <end position="597"/>
    </location>
</feature>
<dbReference type="PANTHER" id="PTHR10037">
    <property type="entry name" value="VOLTAGE-GATED CATION CHANNEL CALCIUM AND SODIUM"/>
    <property type="match status" value="1"/>
</dbReference>
<protein>
    <recommendedName>
        <fullName evidence="12">EF-hand domain-containing protein</fullName>
    </recommendedName>
</protein>
<dbReference type="InterPro" id="IPR027359">
    <property type="entry name" value="Volt_channel_dom_sf"/>
</dbReference>
<dbReference type="RefSeq" id="XP_005821664.1">
    <property type="nucleotide sequence ID" value="XM_005821607.1"/>
</dbReference>
<feature type="transmembrane region" description="Helical" evidence="6">
    <location>
        <begin position="234"/>
        <end position="256"/>
    </location>
</feature>
<dbReference type="InterPro" id="IPR002048">
    <property type="entry name" value="EF_hand_dom"/>
</dbReference>
<evidence type="ECO:0000313" key="9">
    <source>
        <dbReference type="EMBL" id="EKX34684.1"/>
    </source>
</evidence>
<dbReference type="InterPro" id="IPR018247">
    <property type="entry name" value="EF_Hand_1_Ca_BS"/>
</dbReference>
<keyword evidence="11" id="KW-1185">Reference proteome</keyword>
<dbReference type="SUPFAM" id="SSF81324">
    <property type="entry name" value="Voltage-gated potassium channels"/>
    <property type="match status" value="1"/>
</dbReference>
<dbReference type="PROSITE" id="PS00018">
    <property type="entry name" value="EF_HAND_1"/>
    <property type="match status" value="1"/>
</dbReference>
<dbReference type="GO" id="GO:0001518">
    <property type="term" value="C:voltage-gated sodium channel complex"/>
    <property type="evidence" value="ECO:0007669"/>
    <property type="project" value="TreeGrafter"/>
</dbReference>
<keyword evidence="4 6" id="KW-0472">Membrane</keyword>
<dbReference type="Proteomes" id="UP000011087">
    <property type="component" value="Unassembled WGS sequence"/>
</dbReference>
<dbReference type="PROSITE" id="PS50222">
    <property type="entry name" value="EF_HAND_2"/>
    <property type="match status" value="1"/>
</dbReference>
<feature type="region of interest" description="Disordered" evidence="5">
    <location>
        <begin position="642"/>
        <end position="665"/>
    </location>
</feature>
<evidence type="ECO:0000313" key="10">
    <source>
        <dbReference type="EnsemblProtists" id="EKX34684"/>
    </source>
</evidence>
<dbReference type="SUPFAM" id="SSF50729">
    <property type="entry name" value="PH domain-like"/>
    <property type="match status" value="1"/>
</dbReference>
<dbReference type="SMART" id="SM00233">
    <property type="entry name" value="PH"/>
    <property type="match status" value="1"/>
</dbReference>
<keyword evidence="3 6" id="KW-1133">Transmembrane helix</keyword>
<feature type="transmembrane region" description="Helical" evidence="6">
    <location>
        <begin position="416"/>
        <end position="438"/>
    </location>
</feature>
<name>L1IFJ5_GUITC</name>
<evidence type="ECO:0000256" key="2">
    <source>
        <dbReference type="ARBA" id="ARBA00022692"/>
    </source>
</evidence>
<dbReference type="PANTHER" id="PTHR10037:SF62">
    <property type="entry name" value="SODIUM CHANNEL PROTEIN 60E"/>
    <property type="match status" value="1"/>
</dbReference>
<feature type="compositionally biased region" description="Basic and acidic residues" evidence="5">
    <location>
        <begin position="647"/>
        <end position="665"/>
    </location>
</feature>
<evidence type="ECO:0000256" key="6">
    <source>
        <dbReference type="SAM" id="Phobius"/>
    </source>
</evidence>
<dbReference type="InterPro" id="IPR005821">
    <property type="entry name" value="Ion_trans_dom"/>
</dbReference>
<reference evidence="10" key="3">
    <citation type="submission" date="2016-03" db="UniProtKB">
        <authorList>
            <consortium name="EnsemblProtists"/>
        </authorList>
    </citation>
    <scope>IDENTIFICATION</scope>
</reference>
<dbReference type="AlphaFoldDB" id="L1IFJ5"/>
<dbReference type="Pfam" id="PF00169">
    <property type="entry name" value="PH"/>
    <property type="match status" value="1"/>
</dbReference>
<dbReference type="EMBL" id="JH993104">
    <property type="protein sequence ID" value="EKX34684.1"/>
    <property type="molecule type" value="Genomic_DNA"/>
</dbReference>
<feature type="domain" description="PH" evidence="7">
    <location>
        <begin position="63"/>
        <end position="205"/>
    </location>
</feature>
<dbReference type="EnsemblProtists" id="EKX34684">
    <property type="protein sequence ID" value="EKX34684"/>
    <property type="gene ID" value="GUITHDRAFT_147007"/>
</dbReference>
<evidence type="ECO:0000313" key="11">
    <source>
        <dbReference type="Proteomes" id="UP000011087"/>
    </source>
</evidence>
<dbReference type="Gene3D" id="1.10.287.70">
    <property type="match status" value="1"/>
</dbReference>
<dbReference type="GO" id="GO:0005248">
    <property type="term" value="F:voltage-gated sodium channel activity"/>
    <property type="evidence" value="ECO:0007669"/>
    <property type="project" value="TreeGrafter"/>
</dbReference>
<feature type="transmembrane region" description="Helical" evidence="6">
    <location>
        <begin position="268"/>
        <end position="292"/>
    </location>
</feature>
<keyword evidence="2 6" id="KW-0812">Transmembrane</keyword>